<evidence type="ECO:0000313" key="10">
    <source>
        <dbReference type="Proteomes" id="UP000799777"/>
    </source>
</evidence>
<keyword evidence="2 7" id="KW-0812">Transmembrane</keyword>
<dbReference type="EMBL" id="ML978254">
    <property type="protein sequence ID" value="KAF2025881.1"/>
    <property type="molecule type" value="Genomic_DNA"/>
</dbReference>
<dbReference type="PANTHER" id="PTHR33048">
    <property type="entry name" value="PTH11-LIKE INTEGRAL MEMBRANE PROTEIN (AFU_ORTHOLOGUE AFUA_5G11245)"/>
    <property type="match status" value="1"/>
</dbReference>
<feature type="transmembrane region" description="Helical" evidence="7">
    <location>
        <begin position="48"/>
        <end position="73"/>
    </location>
</feature>
<feature type="transmembrane region" description="Helical" evidence="7">
    <location>
        <begin position="205"/>
        <end position="225"/>
    </location>
</feature>
<accession>A0A9P4H381</accession>
<evidence type="ECO:0000313" key="9">
    <source>
        <dbReference type="EMBL" id="KAF2025881.1"/>
    </source>
</evidence>
<dbReference type="Pfam" id="PF20684">
    <property type="entry name" value="Fung_rhodopsin"/>
    <property type="match status" value="1"/>
</dbReference>
<protein>
    <recommendedName>
        <fullName evidence="8">Rhodopsin domain-containing protein</fullName>
    </recommendedName>
</protein>
<comment type="subcellular location">
    <subcellularLocation>
        <location evidence="1">Membrane</location>
        <topology evidence="1">Multi-pass membrane protein</topology>
    </subcellularLocation>
</comment>
<dbReference type="InterPro" id="IPR052337">
    <property type="entry name" value="SAT4-like"/>
</dbReference>
<feature type="transmembrane region" description="Helical" evidence="7">
    <location>
        <begin position="166"/>
        <end position="189"/>
    </location>
</feature>
<feature type="transmembrane region" description="Helical" evidence="7">
    <location>
        <begin position="132"/>
        <end position="154"/>
    </location>
</feature>
<comment type="similarity">
    <text evidence="5">Belongs to the SAT4 family.</text>
</comment>
<dbReference type="OrthoDB" id="3923077at2759"/>
<dbReference type="GO" id="GO:0016020">
    <property type="term" value="C:membrane"/>
    <property type="evidence" value="ECO:0007669"/>
    <property type="project" value="UniProtKB-SubCell"/>
</dbReference>
<proteinExistence type="inferred from homology"/>
<evidence type="ECO:0000259" key="8">
    <source>
        <dbReference type="Pfam" id="PF20684"/>
    </source>
</evidence>
<keyword evidence="4 7" id="KW-0472">Membrane</keyword>
<gene>
    <name evidence="9" type="ORF">EK21DRAFT_103588</name>
</gene>
<name>A0A9P4H381_9PLEO</name>
<feature type="transmembrane region" description="Helical" evidence="7">
    <location>
        <begin position="85"/>
        <end position="105"/>
    </location>
</feature>
<feature type="domain" description="Rhodopsin" evidence="8">
    <location>
        <begin position="21"/>
        <end position="230"/>
    </location>
</feature>
<dbReference type="Proteomes" id="UP000799777">
    <property type="component" value="Unassembled WGS sequence"/>
</dbReference>
<keyword evidence="10" id="KW-1185">Reference proteome</keyword>
<dbReference type="InterPro" id="IPR049326">
    <property type="entry name" value="Rhodopsin_dom_fungi"/>
</dbReference>
<dbReference type="PANTHER" id="PTHR33048:SF96">
    <property type="entry name" value="INTEGRAL MEMBRANE PROTEIN"/>
    <property type="match status" value="1"/>
</dbReference>
<evidence type="ECO:0000256" key="4">
    <source>
        <dbReference type="ARBA" id="ARBA00023136"/>
    </source>
</evidence>
<sequence length="369" mass="42314">MDDRHNEVLSVATLFFVLTWLTVSLRCYVRGIMMKTWGTDDYCMVATLFWYLCELLYVLANCLLKFAIGFFYLRVAMQRWHIWCIRLLMMGTVLFGLTYLLLVIFQCNPVNEFWNNHPASEKCLPKGPTLGITYALAAVNAAADWAFGTLPFFIVWDLEMKLKTKLLVAGILAFAAIGSTGTVVRMFYIHTLMDGPDFLWRTTDIAIWSTVEPGIGIVAGSIACLRPLFRVWLWRLGFAPPPRNGWSRTYHHSNSGQKRNDRRGYRRSLSPSDLVPTEFNGTTSTEIYGPRKWDNETMNLPSLPPEIVVTEPESEQESYGRGHILQTVTVEHEHEYHEAPPRLELRHSFRNSFTRGSILSLSKFRIPTS</sequence>
<evidence type="ECO:0000256" key="3">
    <source>
        <dbReference type="ARBA" id="ARBA00022989"/>
    </source>
</evidence>
<organism evidence="9 10">
    <name type="scientific">Setomelanomma holmii</name>
    <dbReference type="NCBI Taxonomy" id="210430"/>
    <lineage>
        <taxon>Eukaryota</taxon>
        <taxon>Fungi</taxon>
        <taxon>Dikarya</taxon>
        <taxon>Ascomycota</taxon>
        <taxon>Pezizomycotina</taxon>
        <taxon>Dothideomycetes</taxon>
        <taxon>Pleosporomycetidae</taxon>
        <taxon>Pleosporales</taxon>
        <taxon>Pleosporineae</taxon>
        <taxon>Phaeosphaeriaceae</taxon>
        <taxon>Setomelanomma</taxon>
    </lineage>
</organism>
<evidence type="ECO:0000256" key="5">
    <source>
        <dbReference type="ARBA" id="ARBA00038359"/>
    </source>
</evidence>
<evidence type="ECO:0000256" key="6">
    <source>
        <dbReference type="SAM" id="MobiDB-lite"/>
    </source>
</evidence>
<evidence type="ECO:0000256" key="7">
    <source>
        <dbReference type="SAM" id="Phobius"/>
    </source>
</evidence>
<keyword evidence="3 7" id="KW-1133">Transmembrane helix</keyword>
<evidence type="ECO:0000256" key="2">
    <source>
        <dbReference type="ARBA" id="ARBA00022692"/>
    </source>
</evidence>
<dbReference type="AlphaFoldDB" id="A0A9P4H381"/>
<evidence type="ECO:0000256" key="1">
    <source>
        <dbReference type="ARBA" id="ARBA00004141"/>
    </source>
</evidence>
<feature type="region of interest" description="Disordered" evidence="6">
    <location>
        <begin position="247"/>
        <end position="295"/>
    </location>
</feature>
<reference evidence="9" key="1">
    <citation type="journal article" date="2020" name="Stud. Mycol.">
        <title>101 Dothideomycetes genomes: a test case for predicting lifestyles and emergence of pathogens.</title>
        <authorList>
            <person name="Haridas S."/>
            <person name="Albert R."/>
            <person name="Binder M."/>
            <person name="Bloem J."/>
            <person name="Labutti K."/>
            <person name="Salamov A."/>
            <person name="Andreopoulos B."/>
            <person name="Baker S."/>
            <person name="Barry K."/>
            <person name="Bills G."/>
            <person name="Bluhm B."/>
            <person name="Cannon C."/>
            <person name="Castanera R."/>
            <person name="Culley D."/>
            <person name="Daum C."/>
            <person name="Ezra D."/>
            <person name="Gonzalez J."/>
            <person name="Henrissat B."/>
            <person name="Kuo A."/>
            <person name="Liang C."/>
            <person name="Lipzen A."/>
            <person name="Lutzoni F."/>
            <person name="Magnuson J."/>
            <person name="Mondo S."/>
            <person name="Nolan M."/>
            <person name="Ohm R."/>
            <person name="Pangilinan J."/>
            <person name="Park H.-J."/>
            <person name="Ramirez L."/>
            <person name="Alfaro M."/>
            <person name="Sun H."/>
            <person name="Tritt A."/>
            <person name="Yoshinaga Y."/>
            <person name="Zwiers L.-H."/>
            <person name="Turgeon B."/>
            <person name="Goodwin S."/>
            <person name="Spatafora J."/>
            <person name="Crous P."/>
            <person name="Grigoriev I."/>
        </authorList>
    </citation>
    <scope>NUCLEOTIDE SEQUENCE</scope>
    <source>
        <strain evidence="9">CBS 110217</strain>
    </source>
</reference>
<comment type="caution">
    <text evidence="9">The sequence shown here is derived from an EMBL/GenBank/DDBJ whole genome shotgun (WGS) entry which is preliminary data.</text>
</comment>